<proteinExistence type="predicted"/>
<reference evidence="2" key="2">
    <citation type="submission" date="2022-01" db="EMBL/GenBank/DDBJ databases">
        <authorList>
            <person name="Yamashiro T."/>
            <person name="Shiraishi A."/>
            <person name="Satake H."/>
            <person name="Nakayama K."/>
        </authorList>
    </citation>
    <scope>NUCLEOTIDE SEQUENCE</scope>
</reference>
<evidence type="ECO:0000313" key="2">
    <source>
        <dbReference type="EMBL" id="GJS61365.1"/>
    </source>
</evidence>
<gene>
    <name evidence="2" type="ORF">Tco_0656149</name>
</gene>
<organism evidence="2 3">
    <name type="scientific">Tanacetum coccineum</name>
    <dbReference type="NCBI Taxonomy" id="301880"/>
    <lineage>
        <taxon>Eukaryota</taxon>
        <taxon>Viridiplantae</taxon>
        <taxon>Streptophyta</taxon>
        <taxon>Embryophyta</taxon>
        <taxon>Tracheophyta</taxon>
        <taxon>Spermatophyta</taxon>
        <taxon>Magnoliopsida</taxon>
        <taxon>eudicotyledons</taxon>
        <taxon>Gunneridae</taxon>
        <taxon>Pentapetalae</taxon>
        <taxon>asterids</taxon>
        <taxon>campanulids</taxon>
        <taxon>Asterales</taxon>
        <taxon>Asteraceae</taxon>
        <taxon>Asteroideae</taxon>
        <taxon>Anthemideae</taxon>
        <taxon>Anthemidinae</taxon>
        <taxon>Tanacetum</taxon>
    </lineage>
</organism>
<protein>
    <submittedName>
        <fullName evidence="2">Uncharacterized protein</fullName>
    </submittedName>
</protein>
<reference evidence="2" key="1">
    <citation type="journal article" date="2022" name="Int. J. Mol. Sci.">
        <title>Draft Genome of Tanacetum Coccineum: Genomic Comparison of Closely Related Tanacetum-Family Plants.</title>
        <authorList>
            <person name="Yamashiro T."/>
            <person name="Shiraishi A."/>
            <person name="Nakayama K."/>
            <person name="Satake H."/>
        </authorList>
    </citation>
    <scope>NUCLEOTIDE SEQUENCE</scope>
</reference>
<evidence type="ECO:0000313" key="3">
    <source>
        <dbReference type="Proteomes" id="UP001151760"/>
    </source>
</evidence>
<dbReference type="Proteomes" id="UP001151760">
    <property type="component" value="Unassembled WGS sequence"/>
</dbReference>
<comment type="caution">
    <text evidence="2">The sequence shown here is derived from an EMBL/GenBank/DDBJ whole genome shotgun (WGS) entry which is preliminary data.</text>
</comment>
<name>A0ABQ4X7Z0_9ASTR</name>
<sequence>MKILPPPPTTQLRNSDKYYHDPEECENGYIKNHKKTVLKQANTDTRNGRAQKKPEMQSQELEARVKIVTQAFSLTNLKQGSLVELRKSTRDDGKYTGYTHRSNTKRHIMDCQLGNPCEIVYDPRATIHSPMIEEMEGTD</sequence>
<keyword evidence="3" id="KW-1185">Reference proteome</keyword>
<dbReference type="EMBL" id="BQNB010009285">
    <property type="protein sequence ID" value="GJS61365.1"/>
    <property type="molecule type" value="Genomic_DNA"/>
</dbReference>
<accession>A0ABQ4X7Z0</accession>
<evidence type="ECO:0000256" key="1">
    <source>
        <dbReference type="SAM" id="MobiDB-lite"/>
    </source>
</evidence>
<feature type="region of interest" description="Disordered" evidence="1">
    <location>
        <begin position="1"/>
        <end position="58"/>
    </location>
</feature>